<feature type="non-terminal residue" evidence="2">
    <location>
        <position position="1"/>
    </location>
</feature>
<dbReference type="AlphaFoldDB" id="A0ABD2QRM9"/>
<keyword evidence="3" id="KW-1185">Reference proteome</keyword>
<sequence length="121" mass="13506">QNQFGPSSCNLLAAHPFFPIPSLFHMLLSLPFSNSNSFPFNPAHSNSKTTSTIQRSQNFLPSTRQSQQTTSERNTQQQTESNAKRHCMNTKNTQKAARNGERTLRISFSSSTSLSTVLSQQ</sequence>
<name>A0ABD2QRM9_9SOLN</name>
<feature type="region of interest" description="Disordered" evidence="1">
    <location>
        <begin position="38"/>
        <end position="121"/>
    </location>
</feature>
<evidence type="ECO:0000313" key="3">
    <source>
        <dbReference type="Proteomes" id="UP001627284"/>
    </source>
</evidence>
<accession>A0ABD2QRM9</accession>
<proteinExistence type="predicted"/>
<evidence type="ECO:0000256" key="1">
    <source>
        <dbReference type="SAM" id="MobiDB-lite"/>
    </source>
</evidence>
<protein>
    <submittedName>
        <fullName evidence="2">Uncharacterized protein</fullName>
    </submittedName>
</protein>
<dbReference type="EMBL" id="JBJKTR010000024">
    <property type="protein sequence ID" value="KAL3322173.1"/>
    <property type="molecule type" value="Genomic_DNA"/>
</dbReference>
<comment type="caution">
    <text evidence="2">The sequence shown here is derived from an EMBL/GenBank/DDBJ whole genome shotgun (WGS) entry which is preliminary data.</text>
</comment>
<reference evidence="2 3" key="1">
    <citation type="submission" date="2024-05" db="EMBL/GenBank/DDBJ databases">
        <title>De novo assembly of an allotetraploid wild potato.</title>
        <authorList>
            <person name="Hosaka A.J."/>
        </authorList>
    </citation>
    <scope>NUCLEOTIDE SEQUENCE [LARGE SCALE GENOMIC DNA]</scope>
    <source>
        <tissue evidence="2">Young leaves</tissue>
    </source>
</reference>
<dbReference type="Proteomes" id="UP001627284">
    <property type="component" value="Unassembled WGS sequence"/>
</dbReference>
<dbReference type="EMBL" id="JBJKTR010000024">
    <property type="protein sequence ID" value="KAL3322172.1"/>
    <property type="molecule type" value="Genomic_DNA"/>
</dbReference>
<evidence type="ECO:0000313" key="2">
    <source>
        <dbReference type="EMBL" id="KAL3322172.1"/>
    </source>
</evidence>
<gene>
    <name evidence="2" type="ORF">AABB24_039680</name>
</gene>
<feature type="compositionally biased region" description="Polar residues" evidence="1">
    <location>
        <begin position="43"/>
        <end position="81"/>
    </location>
</feature>
<organism evidence="2 3">
    <name type="scientific">Solanum stoloniferum</name>
    <dbReference type="NCBI Taxonomy" id="62892"/>
    <lineage>
        <taxon>Eukaryota</taxon>
        <taxon>Viridiplantae</taxon>
        <taxon>Streptophyta</taxon>
        <taxon>Embryophyta</taxon>
        <taxon>Tracheophyta</taxon>
        <taxon>Spermatophyta</taxon>
        <taxon>Magnoliopsida</taxon>
        <taxon>eudicotyledons</taxon>
        <taxon>Gunneridae</taxon>
        <taxon>Pentapetalae</taxon>
        <taxon>asterids</taxon>
        <taxon>lamiids</taxon>
        <taxon>Solanales</taxon>
        <taxon>Solanaceae</taxon>
        <taxon>Solanoideae</taxon>
        <taxon>Solaneae</taxon>
        <taxon>Solanum</taxon>
    </lineage>
</organism>
<feature type="compositionally biased region" description="Low complexity" evidence="1">
    <location>
        <begin position="105"/>
        <end position="121"/>
    </location>
</feature>